<sequence>MASPERGYLKPVNDDFVTVPRSRMLAGGGGSGDDRAMEARLKALEVLVPTLATKDDVGDVRSDFQKGVNDLIKWIVGTAFVGMAMFITIMAFVLNNAVPKAVSAPAAQPQPIVIQLPAQFERPAPSPAP</sequence>
<keyword evidence="1" id="KW-0472">Membrane</keyword>
<dbReference type="AlphaFoldDB" id="A0A4S2CUD9"/>
<evidence type="ECO:0000256" key="1">
    <source>
        <dbReference type="SAM" id="Phobius"/>
    </source>
</evidence>
<evidence type="ECO:0008006" key="4">
    <source>
        <dbReference type="Google" id="ProtNLM"/>
    </source>
</evidence>
<comment type="caution">
    <text evidence="2">The sequence shown here is derived from an EMBL/GenBank/DDBJ whole genome shotgun (WGS) entry which is preliminary data.</text>
</comment>
<evidence type="ECO:0000313" key="3">
    <source>
        <dbReference type="Proteomes" id="UP000306631"/>
    </source>
</evidence>
<dbReference type="EMBL" id="SRYW01000015">
    <property type="protein sequence ID" value="TGY32527.1"/>
    <property type="molecule type" value="Genomic_DNA"/>
</dbReference>
<gene>
    <name evidence="2" type="ORF">E5352_15185</name>
</gene>
<name>A0A4S2CUD9_STEMA</name>
<evidence type="ECO:0000313" key="2">
    <source>
        <dbReference type="EMBL" id="TGY32527.1"/>
    </source>
</evidence>
<proteinExistence type="predicted"/>
<dbReference type="Proteomes" id="UP000306631">
    <property type="component" value="Unassembled WGS sequence"/>
</dbReference>
<feature type="transmembrane region" description="Helical" evidence="1">
    <location>
        <begin position="71"/>
        <end position="94"/>
    </location>
</feature>
<reference evidence="2 3" key="1">
    <citation type="submission" date="2019-04" db="EMBL/GenBank/DDBJ databases">
        <title>Microbes associate with the intestines of laboratory mice.</title>
        <authorList>
            <person name="Navarre W."/>
            <person name="Wong E."/>
            <person name="Huang K."/>
            <person name="Tropini C."/>
            <person name="Ng K."/>
            <person name="Yu B."/>
        </authorList>
    </citation>
    <scope>NUCLEOTIDE SEQUENCE [LARGE SCALE GENOMIC DNA]</scope>
    <source>
        <strain evidence="2 3">NM62_B4-13</strain>
    </source>
</reference>
<protein>
    <recommendedName>
        <fullName evidence="4">Transmembrane protein</fullName>
    </recommendedName>
</protein>
<keyword evidence="1" id="KW-1133">Transmembrane helix</keyword>
<organism evidence="2 3">
    <name type="scientific">Stenotrophomonas maltophilia</name>
    <name type="common">Pseudomonas maltophilia</name>
    <name type="synonym">Xanthomonas maltophilia</name>
    <dbReference type="NCBI Taxonomy" id="40324"/>
    <lineage>
        <taxon>Bacteria</taxon>
        <taxon>Pseudomonadati</taxon>
        <taxon>Pseudomonadota</taxon>
        <taxon>Gammaproteobacteria</taxon>
        <taxon>Lysobacterales</taxon>
        <taxon>Lysobacteraceae</taxon>
        <taxon>Stenotrophomonas</taxon>
        <taxon>Stenotrophomonas maltophilia group</taxon>
    </lineage>
</organism>
<keyword evidence="1" id="KW-0812">Transmembrane</keyword>
<accession>A0A4S2CUD9</accession>
<dbReference type="RefSeq" id="WP_136006249.1">
    <property type="nucleotide sequence ID" value="NZ_SRYW01000015.1"/>
</dbReference>